<feature type="chain" id="PRO_5045981521" description="DUF5666 domain-containing protein" evidence="1">
    <location>
        <begin position="23"/>
        <end position="111"/>
    </location>
</feature>
<protein>
    <recommendedName>
        <fullName evidence="4">DUF5666 domain-containing protein</fullName>
    </recommendedName>
</protein>
<sequence>MRIVISGATALATLLTPTDASARTAWTAAARVTFSGTVVQSTPAALTVSVRNGRRRNSPRSVTVAPGTAATIRLDGRPALVSWIPPGARVTVTGSTTGPATVLATDVTATR</sequence>
<keyword evidence="3" id="KW-1185">Reference proteome</keyword>
<keyword evidence="1" id="KW-0732">Signal</keyword>
<evidence type="ECO:0000313" key="3">
    <source>
        <dbReference type="Proteomes" id="UP001501444"/>
    </source>
</evidence>
<organism evidence="2 3">
    <name type="scientific">Dactylosporangium salmoneum</name>
    <dbReference type="NCBI Taxonomy" id="53361"/>
    <lineage>
        <taxon>Bacteria</taxon>
        <taxon>Bacillati</taxon>
        <taxon>Actinomycetota</taxon>
        <taxon>Actinomycetes</taxon>
        <taxon>Micromonosporales</taxon>
        <taxon>Micromonosporaceae</taxon>
        <taxon>Dactylosporangium</taxon>
    </lineage>
</organism>
<reference evidence="3" key="1">
    <citation type="journal article" date="2019" name="Int. J. Syst. Evol. Microbiol.">
        <title>The Global Catalogue of Microorganisms (GCM) 10K type strain sequencing project: providing services to taxonomists for standard genome sequencing and annotation.</title>
        <authorList>
            <consortium name="The Broad Institute Genomics Platform"/>
            <consortium name="The Broad Institute Genome Sequencing Center for Infectious Disease"/>
            <person name="Wu L."/>
            <person name="Ma J."/>
        </authorList>
    </citation>
    <scope>NUCLEOTIDE SEQUENCE [LARGE SCALE GENOMIC DNA]</scope>
    <source>
        <strain evidence="3">JCM 3272</strain>
    </source>
</reference>
<name>A0ABP5T3K3_9ACTN</name>
<evidence type="ECO:0000256" key="1">
    <source>
        <dbReference type="SAM" id="SignalP"/>
    </source>
</evidence>
<proteinExistence type="predicted"/>
<accession>A0ABP5T3K3</accession>
<dbReference type="Proteomes" id="UP001501444">
    <property type="component" value="Unassembled WGS sequence"/>
</dbReference>
<evidence type="ECO:0000313" key="2">
    <source>
        <dbReference type="EMBL" id="GAA2343278.1"/>
    </source>
</evidence>
<gene>
    <name evidence="2" type="ORF">GCM10010170_027990</name>
</gene>
<dbReference type="EMBL" id="BAAARV010000023">
    <property type="protein sequence ID" value="GAA2343278.1"/>
    <property type="molecule type" value="Genomic_DNA"/>
</dbReference>
<comment type="caution">
    <text evidence="2">The sequence shown here is derived from an EMBL/GenBank/DDBJ whole genome shotgun (WGS) entry which is preliminary data.</text>
</comment>
<feature type="signal peptide" evidence="1">
    <location>
        <begin position="1"/>
        <end position="22"/>
    </location>
</feature>
<evidence type="ECO:0008006" key="4">
    <source>
        <dbReference type="Google" id="ProtNLM"/>
    </source>
</evidence>